<comment type="subcellular location">
    <subcellularLocation>
        <location evidence="1">Membrane</location>
        <topology evidence="1">Single-pass membrane protein</topology>
    </subcellularLocation>
</comment>
<keyword evidence="6" id="KW-1133">Transmembrane helix</keyword>
<evidence type="ECO:0000313" key="12">
    <source>
        <dbReference type="Proteomes" id="UP001623349"/>
    </source>
</evidence>
<dbReference type="PROSITE" id="PS50089">
    <property type="entry name" value="ZF_RING_2"/>
    <property type="match status" value="1"/>
</dbReference>
<sequence>MNAYVTVTYFNESSNYTMTETCECGVYGLASPVANAMGVVGIPKNTNYQACDYNTEFTNADKPWIALIERGNCTFSEKIQIASRSNADAVVIYNSPETGNQTIQMANFARGSRRMRTMGPPPGIRVYCRGGCGAARLLAWCFLLALSPHAPGSRGAEAVWTAYLNVSWRVPHTGVNRTVWELSEEGVYGQDSPLEPVSGVLVPPDGPGALNACNPHTNFTVPTVWGSTVQVAWLALIQRGGGCTFADKIHLAYERGASGAVIFNFPGTRNEVIPMSHPGAGDIVAIMIGNLKGTKILQSIQRGIQVTMVIEVGKKHGPWQPKQRQLKEIGPDGDSCAVCIELYKPNDLVRILTCNHIFHKTCVDPWLLEHRTCPMCKCDILKALGIEVDVEDGSVSLQVPVSNEASNTASPHEEDNRSETASSGYASVQGADEPPLEEHAQSANENLQLVNHEANSVTVDVVPHVDNPTFEEDETPDQETAVREIKS</sequence>
<evidence type="ECO:0000256" key="8">
    <source>
        <dbReference type="PROSITE-ProRule" id="PRU00175"/>
    </source>
</evidence>
<dbReference type="SUPFAM" id="SSF52025">
    <property type="entry name" value="PA domain"/>
    <property type="match status" value="2"/>
</dbReference>
<dbReference type="CDD" id="cd02122">
    <property type="entry name" value="PA_GRAIL_like"/>
    <property type="match status" value="2"/>
</dbReference>
<evidence type="ECO:0000259" key="10">
    <source>
        <dbReference type="PROSITE" id="PS50089"/>
    </source>
</evidence>
<dbReference type="PANTHER" id="PTHR46539:SF27">
    <property type="entry name" value="RING FINGER PROTEIN 128"/>
    <property type="match status" value="1"/>
</dbReference>
<accession>A0ABQ0FV80</accession>
<comment type="caution">
    <text evidence="11">The sequence shown here is derived from an EMBL/GenBank/DDBJ whole genome shotgun (WGS) entry which is preliminary data.</text>
</comment>
<evidence type="ECO:0000256" key="3">
    <source>
        <dbReference type="ARBA" id="ARBA00022723"/>
    </source>
</evidence>
<dbReference type="InterPro" id="IPR046450">
    <property type="entry name" value="PA_dom_sf"/>
</dbReference>
<evidence type="ECO:0000256" key="6">
    <source>
        <dbReference type="ARBA" id="ARBA00022989"/>
    </source>
</evidence>
<dbReference type="Gene3D" id="3.50.30.30">
    <property type="match status" value="2"/>
</dbReference>
<evidence type="ECO:0000313" key="11">
    <source>
        <dbReference type="EMBL" id="GAB1303158.1"/>
    </source>
</evidence>
<gene>
    <name evidence="11" type="ORF">APTSU1_001839900</name>
</gene>
<reference evidence="11 12" key="1">
    <citation type="submission" date="2024-08" db="EMBL/GenBank/DDBJ databases">
        <title>The draft genome of Apodemus speciosus.</title>
        <authorList>
            <person name="Nabeshima K."/>
            <person name="Suzuki S."/>
            <person name="Onuma M."/>
        </authorList>
    </citation>
    <scope>NUCLEOTIDE SEQUENCE [LARGE SCALE GENOMIC DNA]</scope>
    <source>
        <strain evidence="11">IB14-021</strain>
    </source>
</reference>
<evidence type="ECO:0000256" key="2">
    <source>
        <dbReference type="ARBA" id="ARBA00022692"/>
    </source>
</evidence>
<dbReference type="InterPro" id="IPR013083">
    <property type="entry name" value="Znf_RING/FYVE/PHD"/>
</dbReference>
<dbReference type="Pfam" id="PF13639">
    <property type="entry name" value="zf-RING_2"/>
    <property type="match status" value="1"/>
</dbReference>
<keyword evidence="2" id="KW-0812">Transmembrane</keyword>
<keyword evidence="4 8" id="KW-0863">Zinc-finger</keyword>
<evidence type="ECO:0000256" key="4">
    <source>
        <dbReference type="ARBA" id="ARBA00022771"/>
    </source>
</evidence>
<feature type="compositionally biased region" description="Polar residues" evidence="9">
    <location>
        <begin position="401"/>
        <end position="410"/>
    </location>
</feature>
<feature type="compositionally biased region" description="Polar residues" evidence="9">
    <location>
        <begin position="441"/>
        <end position="458"/>
    </location>
</feature>
<organism evidence="11 12">
    <name type="scientific">Apodemus speciosus</name>
    <name type="common">Large Japanese field mouse</name>
    <dbReference type="NCBI Taxonomy" id="105296"/>
    <lineage>
        <taxon>Eukaryota</taxon>
        <taxon>Metazoa</taxon>
        <taxon>Chordata</taxon>
        <taxon>Craniata</taxon>
        <taxon>Vertebrata</taxon>
        <taxon>Euteleostomi</taxon>
        <taxon>Mammalia</taxon>
        <taxon>Eutheria</taxon>
        <taxon>Euarchontoglires</taxon>
        <taxon>Glires</taxon>
        <taxon>Rodentia</taxon>
        <taxon>Myomorpha</taxon>
        <taxon>Muroidea</taxon>
        <taxon>Muridae</taxon>
        <taxon>Murinae</taxon>
        <taxon>Apodemus</taxon>
    </lineage>
</organism>
<proteinExistence type="predicted"/>
<evidence type="ECO:0000256" key="9">
    <source>
        <dbReference type="SAM" id="MobiDB-lite"/>
    </source>
</evidence>
<keyword evidence="5" id="KW-0862">Zinc</keyword>
<keyword evidence="12" id="KW-1185">Reference proteome</keyword>
<feature type="domain" description="RING-type" evidence="10">
    <location>
        <begin position="336"/>
        <end position="377"/>
    </location>
</feature>
<dbReference type="EMBL" id="BAAFST010000020">
    <property type="protein sequence ID" value="GAB1303158.1"/>
    <property type="molecule type" value="Genomic_DNA"/>
</dbReference>
<dbReference type="Pfam" id="PF02225">
    <property type="entry name" value="PA"/>
    <property type="match status" value="2"/>
</dbReference>
<keyword evidence="3" id="KW-0479">Metal-binding</keyword>
<dbReference type="CDD" id="cd16802">
    <property type="entry name" value="RING-H2_RNF128-like"/>
    <property type="match status" value="1"/>
</dbReference>
<evidence type="ECO:0000256" key="1">
    <source>
        <dbReference type="ARBA" id="ARBA00004167"/>
    </source>
</evidence>
<dbReference type="PANTHER" id="PTHR46539">
    <property type="entry name" value="E3 UBIQUITIN-PROTEIN LIGASE ATL42"/>
    <property type="match status" value="1"/>
</dbReference>
<dbReference type="Gene3D" id="3.30.40.10">
    <property type="entry name" value="Zinc/RING finger domain, C3HC4 (zinc finger)"/>
    <property type="match status" value="1"/>
</dbReference>
<feature type="region of interest" description="Disordered" evidence="9">
    <location>
        <begin position="401"/>
        <end position="487"/>
    </location>
</feature>
<dbReference type="SUPFAM" id="SSF57850">
    <property type="entry name" value="RING/U-box"/>
    <property type="match status" value="1"/>
</dbReference>
<evidence type="ECO:0000256" key="5">
    <source>
        <dbReference type="ARBA" id="ARBA00022833"/>
    </source>
</evidence>
<dbReference type="InterPro" id="IPR003137">
    <property type="entry name" value="PA_domain"/>
</dbReference>
<dbReference type="Proteomes" id="UP001623349">
    <property type="component" value="Unassembled WGS sequence"/>
</dbReference>
<protein>
    <submittedName>
        <fullName evidence="11">E3 ubiquitin-protein ligase RNF128</fullName>
    </submittedName>
</protein>
<dbReference type="InterPro" id="IPR001841">
    <property type="entry name" value="Znf_RING"/>
</dbReference>
<dbReference type="SMART" id="SM00184">
    <property type="entry name" value="RING"/>
    <property type="match status" value="1"/>
</dbReference>
<evidence type="ECO:0000256" key="7">
    <source>
        <dbReference type="ARBA" id="ARBA00023136"/>
    </source>
</evidence>
<name>A0ABQ0FV80_APOSI</name>
<keyword evidence="7" id="KW-0472">Membrane</keyword>